<name>A0A7R7TR28_9MYCO</name>
<gene>
    <name evidence="1" type="ORF">MHEC_00800</name>
</gene>
<dbReference type="EMBL" id="AP024237">
    <property type="protein sequence ID" value="BCO33647.1"/>
    <property type="molecule type" value="Genomic_DNA"/>
</dbReference>
<dbReference type="Proteomes" id="UP000595446">
    <property type="component" value="Chromosome"/>
</dbReference>
<keyword evidence="2" id="KW-1185">Reference proteome</keyword>
<protein>
    <submittedName>
        <fullName evidence="1">Uncharacterized protein</fullName>
    </submittedName>
</protein>
<evidence type="ECO:0000313" key="2">
    <source>
        <dbReference type="Proteomes" id="UP000595446"/>
    </source>
</evidence>
<reference evidence="1 2" key="1">
    <citation type="submission" date="2020-12" db="EMBL/GenBank/DDBJ databases">
        <title>Complete genome sequence of Mycobacterium heckeshornense JCM 15655T, closely related to a pathogenic non-tuberculous mycobacterial species Mycobacterium xenopi.</title>
        <authorList>
            <person name="Yoshida M."/>
            <person name="Fukano H."/>
            <person name="Asakura T."/>
            <person name="Suzuki M."/>
            <person name="Hoshino Y."/>
        </authorList>
    </citation>
    <scope>NUCLEOTIDE SEQUENCE [LARGE SCALE GENOMIC DNA]</scope>
    <source>
        <strain evidence="1 2">JCM 15655</strain>
    </source>
</reference>
<accession>A0A7R7TR28</accession>
<organism evidence="1 2">
    <name type="scientific">Mycobacterium heckeshornense</name>
    <dbReference type="NCBI Taxonomy" id="110505"/>
    <lineage>
        <taxon>Bacteria</taxon>
        <taxon>Bacillati</taxon>
        <taxon>Actinomycetota</taxon>
        <taxon>Actinomycetes</taxon>
        <taxon>Mycobacteriales</taxon>
        <taxon>Mycobacteriaceae</taxon>
        <taxon>Mycobacterium</taxon>
    </lineage>
</organism>
<evidence type="ECO:0000313" key="1">
    <source>
        <dbReference type="EMBL" id="BCO33647.1"/>
    </source>
</evidence>
<sequence length="92" mass="9479">MSDGQRGRFATCAADGVAVHDEVVRYQLRAGARVLGALRSAQAMTNDGAVAVIQASLAVAAAGVHGPFLALWADKSVAATPENRDLSPSQFV</sequence>
<proteinExistence type="predicted"/>
<dbReference type="AlphaFoldDB" id="A0A7R7TR28"/>